<proteinExistence type="predicted"/>
<reference evidence="1" key="1">
    <citation type="journal article" date="2014" name="Front. Microbiol.">
        <title>High frequency of phylogenetically diverse reductive dehalogenase-homologous genes in deep subseafloor sedimentary metagenomes.</title>
        <authorList>
            <person name="Kawai M."/>
            <person name="Futagami T."/>
            <person name="Toyoda A."/>
            <person name="Takaki Y."/>
            <person name="Nishi S."/>
            <person name="Hori S."/>
            <person name="Arai W."/>
            <person name="Tsubouchi T."/>
            <person name="Morono Y."/>
            <person name="Uchiyama I."/>
            <person name="Ito T."/>
            <person name="Fujiyama A."/>
            <person name="Inagaki F."/>
            <person name="Takami H."/>
        </authorList>
    </citation>
    <scope>NUCLEOTIDE SEQUENCE</scope>
    <source>
        <strain evidence="1">Expedition CK06-06</strain>
    </source>
</reference>
<feature type="non-terminal residue" evidence="1">
    <location>
        <position position="1"/>
    </location>
</feature>
<dbReference type="EMBL" id="BARU01009917">
    <property type="protein sequence ID" value="GAH43146.1"/>
    <property type="molecule type" value="Genomic_DNA"/>
</dbReference>
<protein>
    <submittedName>
        <fullName evidence="1">Uncharacterized protein</fullName>
    </submittedName>
</protein>
<organism evidence="1">
    <name type="scientific">marine sediment metagenome</name>
    <dbReference type="NCBI Taxonomy" id="412755"/>
    <lineage>
        <taxon>unclassified sequences</taxon>
        <taxon>metagenomes</taxon>
        <taxon>ecological metagenomes</taxon>
    </lineage>
</organism>
<comment type="caution">
    <text evidence="1">The sequence shown here is derived from an EMBL/GenBank/DDBJ whole genome shotgun (WGS) entry which is preliminary data.</text>
</comment>
<evidence type="ECO:0000313" key="1">
    <source>
        <dbReference type="EMBL" id="GAH43146.1"/>
    </source>
</evidence>
<sequence length="39" mass="4506">HSFKDLIMDEDIPIEDLKLEPYQFIISLITTKQTGQGDL</sequence>
<name>X1FBX5_9ZZZZ</name>
<accession>X1FBX5</accession>
<gene>
    <name evidence="1" type="ORF">S03H2_19038</name>
</gene>
<dbReference type="AlphaFoldDB" id="X1FBX5"/>